<comment type="caution">
    <text evidence="2">The sequence shown here is derived from an EMBL/GenBank/DDBJ whole genome shotgun (WGS) entry which is preliminary data.</text>
</comment>
<evidence type="ECO:0000313" key="3">
    <source>
        <dbReference type="Proteomes" id="UP000663870"/>
    </source>
</evidence>
<gene>
    <name evidence="2" type="ORF">JXQ802_LOCUS5579</name>
</gene>
<proteinExistence type="predicted"/>
<evidence type="ECO:0000313" key="2">
    <source>
        <dbReference type="EMBL" id="CAF0828718.1"/>
    </source>
</evidence>
<dbReference type="Proteomes" id="UP000663870">
    <property type="component" value="Unassembled WGS sequence"/>
</dbReference>
<dbReference type="AlphaFoldDB" id="A0A813UL27"/>
<accession>A0A813UL27</accession>
<dbReference type="EMBL" id="CAJNOL010000083">
    <property type="protein sequence ID" value="CAF0828718.1"/>
    <property type="molecule type" value="Genomic_DNA"/>
</dbReference>
<name>A0A813UL27_9BILA</name>
<reference evidence="2" key="1">
    <citation type="submission" date="2021-02" db="EMBL/GenBank/DDBJ databases">
        <authorList>
            <person name="Nowell W R."/>
        </authorList>
    </citation>
    <scope>NUCLEOTIDE SEQUENCE</scope>
</reference>
<keyword evidence="1" id="KW-1133">Transmembrane helix</keyword>
<keyword evidence="1" id="KW-0812">Transmembrane</keyword>
<evidence type="ECO:0000256" key="1">
    <source>
        <dbReference type="SAM" id="Phobius"/>
    </source>
</evidence>
<keyword evidence="3" id="KW-1185">Reference proteome</keyword>
<keyword evidence="1" id="KW-0472">Membrane</keyword>
<feature type="transmembrane region" description="Helical" evidence="1">
    <location>
        <begin position="50"/>
        <end position="79"/>
    </location>
</feature>
<organism evidence="2 3">
    <name type="scientific">Rotaria sordida</name>
    <dbReference type="NCBI Taxonomy" id="392033"/>
    <lineage>
        <taxon>Eukaryota</taxon>
        <taxon>Metazoa</taxon>
        <taxon>Spiralia</taxon>
        <taxon>Gnathifera</taxon>
        <taxon>Rotifera</taxon>
        <taxon>Eurotatoria</taxon>
        <taxon>Bdelloidea</taxon>
        <taxon>Philodinida</taxon>
        <taxon>Philodinidae</taxon>
        <taxon>Rotaria</taxon>
    </lineage>
</organism>
<sequence>MKQSMFRNCLCITSFYLLSMIQPFHLIHLIFQTINELHSLSTEHEINKFLPLLIIIFVCVSTNFLVHLFTTITGCWMISKTDKTIINFRWLLANI</sequence>
<protein>
    <submittedName>
        <fullName evidence="2">Uncharacterized protein</fullName>
    </submittedName>
</protein>